<evidence type="ECO:0000256" key="1">
    <source>
        <dbReference type="SAM" id="MobiDB-lite"/>
    </source>
</evidence>
<feature type="region of interest" description="Disordered" evidence="1">
    <location>
        <begin position="618"/>
        <end position="645"/>
    </location>
</feature>
<dbReference type="Proteomes" id="UP000507470">
    <property type="component" value="Unassembled WGS sequence"/>
</dbReference>
<feature type="region of interest" description="Disordered" evidence="1">
    <location>
        <begin position="318"/>
        <end position="352"/>
    </location>
</feature>
<evidence type="ECO:0000313" key="3">
    <source>
        <dbReference type="Proteomes" id="UP000507470"/>
    </source>
</evidence>
<feature type="compositionally biased region" description="Polar residues" evidence="1">
    <location>
        <begin position="322"/>
        <end position="352"/>
    </location>
</feature>
<dbReference type="OrthoDB" id="6174124at2759"/>
<sequence>MADATNTRASKPPAKLRDCLIGDDLDILDENEHINSDLNVTVTKIETPVIHTQCDGKTNNVSFKTLRSECWKQAIINYFGQAKACLLKKGSVIKVVFESEKNNNSTVKINFYKTGSIVIQGQKNAASFRTATLRSSRVNTSIIDNAEETIPKDLNDSQDKVLDNLHDEDDVTVASTPIKQSVVETKLTPKNRILQHSKTIETEFSEINSILSVIDQTMKSFVEKLAQLYSIQEKVPQNVQSVITNSLNTQKNEMMSQWKSIDDKVKHCNGSLDSLHIKTNVLDTQLKQVISKQTDQSASIEPLSSIVTSLQDRVEELENNRRTSNANECPSIQNDISRVKNTPISDTNNTSTKLSQVSKTKCDVLILGDSILRRIQPKRFTPQGKTVVRFIRGGAKTCTSFVLKNGQRFEPKNILIHIGTRDLQGEGVHEDEFSQLLDQCTKTWNNSSIYVLPIISRKDIHDDIVNEANNTIELVCDLYPSIHKIERFEPSYDMFQDEFSQLLDQCTKTWNNSSIYVLPIISRKDIHDDIVNEANNTIELVCDLYPSIHKIERFEPSYDMFHDDVHLNYGKGLPAIVKHLKIALNIPYTNNTEQQRNRRQGENNFSRSTHQSYYRRDGLNMTNHNTNMNSHQGVNPLHGFNQHYPPSFNQQHMMPWFLPTNHSMNNPNFNNWRNPWSVPPFGQIHFPPPDQQQAQM</sequence>
<name>A0A6J8AIA2_MYTCO</name>
<dbReference type="SUPFAM" id="SSF52266">
    <property type="entry name" value="SGNH hydrolase"/>
    <property type="match status" value="1"/>
</dbReference>
<dbReference type="Gene3D" id="3.40.50.1110">
    <property type="entry name" value="SGNH hydrolase"/>
    <property type="match status" value="1"/>
</dbReference>
<feature type="compositionally biased region" description="Low complexity" evidence="1">
    <location>
        <begin position="620"/>
        <end position="631"/>
    </location>
</feature>
<organism evidence="2 3">
    <name type="scientific">Mytilus coruscus</name>
    <name type="common">Sea mussel</name>
    <dbReference type="NCBI Taxonomy" id="42192"/>
    <lineage>
        <taxon>Eukaryota</taxon>
        <taxon>Metazoa</taxon>
        <taxon>Spiralia</taxon>
        <taxon>Lophotrochozoa</taxon>
        <taxon>Mollusca</taxon>
        <taxon>Bivalvia</taxon>
        <taxon>Autobranchia</taxon>
        <taxon>Pteriomorphia</taxon>
        <taxon>Mytilida</taxon>
        <taxon>Mytiloidea</taxon>
        <taxon>Mytilidae</taxon>
        <taxon>Mytilinae</taxon>
        <taxon>Mytilus</taxon>
    </lineage>
</organism>
<reference evidence="2 3" key="1">
    <citation type="submission" date="2020-06" db="EMBL/GenBank/DDBJ databases">
        <authorList>
            <person name="Li R."/>
            <person name="Bekaert M."/>
        </authorList>
    </citation>
    <scope>NUCLEOTIDE SEQUENCE [LARGE SCALE GENOMIC DNA]</scope>
    <source>
        <strain evidence="3">wild</strain>
    </source>
</reference>
<gene>
    <name evidence="2" type="ORF">MCOR_8142</name>
</gene>
<proteinExistence type="predicted"/>
<keyword evidence="3" id="KW-1185">Reference proteome</keyword>
<accession>A0A6J8AIA2</accession>
<evidence type="ECO:0000313" key="2">
    <source>
        <dbReference type="EMBL" id="CAC5368661.1"/>
    </source>
</evidence>
<dbReference type="EMBL" id="CACVKT020001498">
    <property type="protein sequence ID" value="CAC5368661.1"/>
    <property type="molecule type" value="Genomic_DNA"/>
</dbReference>
<protein>
    <submittedName>
        <fullName evidence="2">Uncharacterized protein</fullName>
    </submittedName>
</protein>
<dbReference type="InterPro" id="IPR036514">
    <property type="entry name" value="SGNH_hydro_sf"/>
</dbReference>
<dbReference type="AlphaFoldDB" id="A0A6J8AIA2"/>